<dbReference type="RefSeq" id="WP_349228524.1">
    <property type="nucleotide sequence ID" value="NZ_JBBMFJ010000004.1"/>
</dbReference>
<evidence type="ECO:0000313" key="4">
    <source>
        <dbReference type="Proteomes" id="UP001437460"/>
    </source>
</evidence>
<reference evidence="3 4" key="1">
    <citation type="submission" date="2024-03" db="EMBL/GenBank/DDBJ databases">
        <title>Human intestinal bacterial collection.</title>
        <authorList>
            <person name="Pauvert C."/>
            <person name="Hitch T.C.A."/>
            <person name="Clavel T."/>
        </authorList>
    </citation>
    <scope>NUCLEOTIDE SEQUENCE [LARGE SCALE GENOMIC DNA]</scope>
    <source>
        <strain evidence="3 4">CLA-AP-H27</strain>
    </source>
</reference>
<protein>
    <recommendedName>
        <fullName evidence="5">DUF2953 domain-containing protein</fullName>
    </recommendedName>
</protein>
<evidence type="ECO:0000256" key="1">
    <source>
        <dbReference type="SAM" id="MobiDB-lite"/>
    </source>
</evidence>
<proteinExistence type="predicted"/>
<sequence length="331" mass="37965">MVAIVLGILKIIGILLLVVLGLLLFVILSVLFVPVRYRAEGSFYESLKAKASVSWFLHLISLKVSYDEKMQTDFRILWFHPGRETNEEDTDQAESGRTECETGGGKTDKAEPRMDEAEAVKENTAGAETGKQDLKDELAERVETAEVPGTSETPENPETETPDDADSKPKKSRFRLSAIPERICRWIAGMKARIHRISQRLKGIAGKFRHGKARWETIRAFIRDEENKKAFRLAKKQIFAVIRHVLPRKLEGKVHFGFDDPYTSGQVLTWISPFYGLYGRHVQVIPDFLEPCLEGELKLKGRIRLGTLLFLVFRMLQNKQIRLWIRKWRES</sequence>
<gene>
    <name evidence="3" type="ORF">WMO41_03140</name>
</gene>
<keyword evidence="2" id="KW-1133">Transmembrane helix</keyword>
<evidence type="ECO:0000256" key="2">
    <source>
        <dbReference type="SAM" id="Phobius"/>
    </source>
</evidence>
<evidence type="ECO:0000313" key="3">
    <source>
        <dbReference type="EMBL" id="MEQ2562174.1"/>
    </source>
</evidence>
<organism evidence="3 4">
    <name type="scientific">Ventrimonas faecis</name>
    <dbReference type="NCBI Taxonomy" id="3133170"/>
    <lineage>
        <taxon>Bacteria</taxon>
        <taxon>Bacillati</taxon>
        <taxon>Bacillota</taxon>
        <taxon>Clostridia</taxon>
        <taxon>Lachnospirales</taxon>
        <taxon>Lachnospiraceae</taxon>
        <taxon>Ventrimonas</taxon>
    </lineage>
</organism>
<comment type="caution">
    <text evidence="3">The sequence shown here is derived from an EMBL/GenBank/DDBJ whole genome shotgun (WGS) entry which is preliminary data.</text>
</comment>
<keyword evidence="2" id="KW-0472">Membrane</keyword>
<feature type="compositionally biased region" description="Basic and acidic residues" evidence="1">
    <location>
        <begin position="94"/>
        <end position="121"/>
    </location>
</feature>
<dbReference type="Proteomes" id="UP001437460">
    <property type="component" value="Unassembled WGS sequence"/>
</dbReference>
<keyword evidence="4" id="KW-1185">Reference proteome</keyword>
<evidence type="ECO:0008006" key="5">
    <source>
        <dbReference type="Google" id="ProtNLM"/>
    </source>
</evidence>
<name>A0ABV1HIN8_9FIRM</name>
<feature type="transmembrane region" description="Helical" evidence="2">
    <location>
        <begin position="6"/>
        <end position="33"/>
    </location>
</feature>
<feature type="region of interest" description="Disordered" evidence="1">
    <location>
        <begin position="85"/>
        <end position="172"/>
    </location>
</feature>
<feature type="compositionally biased region" description="Acidic residues" evidence="1">
    <location>
        <begin position="155"/>
        <end position="164"/>
    </location>
</feature>
<accession>A0ABV1HIN8</accession>
<feature type="compositionally biased region" description="Basic and acidic residues" evidence="1">
    <location>
        <begin position="130"/>
        <end position="144"/>
    </location>
</feature>
<keyword evidence="2" id="KW-0812">Transmembrane</keyword>
<dbReference type="EMBL" id="JBBMFJ010000004">
    <property type="protein sequence ID" value="MEQ2562174.1"/>
    <property type="molecule type" value="Genomic_DNA"/>
</dbReference>